<comment type="caution">
    <text evidence="2">The sequence shown here is derived from an EMBL/GenBank/DDBJ whole genome shotgun (WGS) entry which is preliminary data.</text>
</comment>
<proteinExistence type="predicted"/>
<reference evidence="3" key="1">
    <citation type="journal article" date="2019" name="Int. J. Syst. Evol. Microbiol.">
        <title>The Global Catalogue of Microorganisms (GCM) 10K type strain sequencing project: providing services to taxonomists for standard genome sequencing and annotation.</title>
        <authorList>
            <consortium name="The Broad Institute Genomics Platform"/>
            <consortium name="The Broad Institute Genome Sequencing Center for Infectious Disease"/>
            <person name="Wu L."/>
            <person name="Ma J."/>
        </authorList>
    </citation>
    <scope>NUCLEOTIDE SEQUENCE [LARGE SCALE GENOMIC DNA]</scope>
    <source>
        <strain evidence="3">CGMCC 1.12449</strain>
    </source>
</reference>
<feature type="signal peptide" evidence="1">
    <location>
        <begin position="1"/>
        <end position="21"/>
    </location>
</feature>
<accession>A0ABW4MA79</accession>
<keyword evidence="1" id="KW-0732">Signal</keyword>
<evidence type="ECO:0000313" key="2">
    <source>
        <dbReference type="EMBL" id="MFD1765250.1"/>
    </source>
</evidence>
<name>A0ABW4MA79_9SPHN</name>
<evidence type="ECO:0000313" key="3">
    <source>
        <dbReference type="Proteomes" id="UP001597215"/>
    </source>
</evidence>
<feature type="chain" id="PRO_5045693939" description="UrcA family protein" evidence="1">
    <location>
        <begin position="22"/>
        <end position="148"/>
    </location>
</feature>
<keyword evidence="3" id="KW-1185">Reference proteome</keyword>
<dbReference type="Proteomes" id="UP001597215">
    <property type="component" value="Unassembled WGS sequence"/>
</dbReference>
<dbReference type="EMBL" id="JBHUEL010000001">
    <property type="protein sequence ID" value="MFD1765250.1"/>
    <property type="molecule type" value="Genomic_DNA"/>
</dbReference>
<organism evidence="2 3">
    <name type="scientific">Sphingorhabdus buctiana</name>
    <dbReference type="NCBI Taxonomy" id="1508805"/>
    <lineage>
        <taxon>Bacteria</taxon>
        <taxon>Pseudomonadati</taxon>
        <taxon>Pseudomonadota</taxon>
        <taxon>Alphaproteobacteria</taxon>
        <taxon>Sphingomonadales</taxon>
        <taxon>Sphingomonadaceae</taxon>
        <taxon>Sphingorhabdus</taxon>
    </lineage>
</organism>
<evidence type="ECO:0008006" key="4">
    <source>
        <dbReference type="Google" id="ProtNLM"/>
    </source>
</evidence>
<dbReference type="RefSeq" id="WP_381510388.1">
    <property type="nucleotide sequence ID" value="NZ_JBHUEL010000001.1"/>
</dbReference>
<gene>
    <name evidence="2" type="ORF">ACFSAG_00140</name>
</gene>
<protein>
    <recommendedName>
        <fullName evidence="4">UrcA family protein</fullName>
    </recommendedName>
</protein>
<evidence type="ECO:0000256" key="1">
    <source>
        <dbReference type="SAM" id="SignalP"/>
    </source>
</evidence>
<sequence>MKKMTLICACAAALSATPALARETTAQSRGDVEHRIGAALSQAATVQQFVADHALMHGEEARGWPCEERGSDAVAKALRETALALAAPAHRNAVSIGRYGPTMPVCDACDDCADCETCADDRCLETIQTRRSSLKLDCVDCPDQASLV</sequence>